<dbReference type="InterPro" id="IPR006073">
    <property type="entry name" value="GTP-bd"/>
</dbReference>
<dbReference type="CDD" id="cd00882">
    <property type="entry name" value="Ras_like_GTPase"/>
    <property type="match status" value="1"/>
</dbReference>
<sequence>MIEEFNTVSGVVTAASALFAVGTWSLMSGTYATFLASGGAVIAVVAVISAGYRSFPAPLRQIEDIVGKMVDLRDLSNIHPTPSILAIVGVSMSGKTTLRNCLAHVISDQARTQTVTAQILALQTAPPTFIALLDGGGERYAQQFDLVAKCDHLCIVIDHNTSSDEAGVLQERLDQHAEFLKQVRHFFDQKELPSKKSIQLLVNKKDLWKLAEKSDIKILDQFCERELGYWKQGLKSNNITMQHHSNEEPADIARFTKYLKECVISGGIPHE</sequence>
<accession>A0ABR6ZI80</accession>
<dbReference type="Proteomes" id="UP000646911">
    <property type="component" value="Unassembled WGS sequence"/>
</dbReference>
<feature type="transmembrane region" description="Helical" evidence="1">
    <location>
        <begin position="32"/>
        <end position="52"/>
    </location>
</feature>
<organism evidence="3 4">
    <name type="scientific">Undibacterium umbellatum</name>
    <dbReference type="NCBI Taxonomy" id="2762300"/>
    <lineage>
        <taxon>Bacteria</taxon>
        <taxon>Pseudomonadati</taxon>
        <taxon>Pseudomonadota</taxon>
        <taxon>Betaproteobacteria</taxon>
        <taxon>Burkholderiales</taxon>
        <taxon>Oxalobacteraceae</taxon>
        <taxon>Undibacterium</taxon>
    </lineage>
</organism>
<dbReference type="Pfam" id="PF01926">
    <property type="entry name" value="MMR_HSR1"/>
    <property type="match status" value="1"/>
</dbReference>
<keyword evidence="1" id="KW-1133">Transmembrane helix</keyword>
<keyword evidence="4" id="KW-1185">Reference proteome</keyword>
<gene>
    <name evidence="3" type="ORF">H8L47_27935</name>
</gene>
<dbReference type="EMBL" id="JACOFX010000032">
    <property type="protein sequence ID" value="MBC3911398.1"/>
    <property type="molecule type" value="Genomic_DNA"/>
</dbReference>
<comment type="caution">
    <text evidence="3">The sequence shown here is derived from an EMBL/GenBank/DDBJ whole genome shotgun (WGS) entry which is preliminary data.</text>
</comment>
<name>A0ABR6ZI80_9BURK</name>
<evidence type="ECO:0000256" key="1">
    <source>
        <dbReference type="SAM" id="Phobius"/>
    </source>
</evidence>
<feature type="domain" description="G" evidence="2">
    <location>
        <begin position="86"/>
        <end position="178"/>
    </location>
</feature>
<keyword evidence="1" id="KW-0812">Transmembrane</keyword>
<evidence type="ECO:0000259" key="2">
    <source>
        <dbReference type="Pfam" id="PF01926"/>
    </source>
</evidence>
<dbReference type="InterPro" id="IPR027417">
    <property type="entry name" value="P-loop_NTPase"/>
</dbReference>
<keyword evidence="1" id="KW-0472">Membrane</keyword>
<evidence type="ECO:0000313" key="4">
    <source>
        <dbReference type="Proteomes" id="UP000646911"/>
    </source>
</evidence>
<dbReference type="SUPFAM" id="SSF52540">
    <property type="entry name" value="P-loop containing nucleoside triphosphate hydrolases"/>
    <property type="match status" value="1"/>
</dbReference>
<reference evidence="3 4" key="1">
    <citation type="submission" date="2020-08" db="EMBL/GenBank/DDBJ databases">
        <title>Novel species isolated from subtropical streams in China.</title>
        <authorList>
            <person name="Lu H."/>
        </authorList>
    </citation>
    <scope>NUCLEOTIDE SEQUENCE [LARGE SCALE GENOMIC DNA]</scope>
    <source>
        <strain evidence="3 4">NL8W</strain>
    </source>
</reference>
<feature type="transmembrane region" description="Helical" evidence="1">
    <location>
        <begin position="7"/>
        <end position="26"/>
    </location>
</feature>
<proteinExistence type="predicted"/>
<evidence type="ECO:0000313" key="3">
    <source>
        <dbReference type="EMBL" id="MBC3911398.1"/>
    </source>
</evidence>
<dbReference type="Gene3D" id="3.40.50.300">
    <property type="entry name" value="P-loop containing nucleotide triphosphate hydrolases"/>
    <property type="match status" value="1"/>
</dbReference>
<protein>
    <submittedName>
        <fullName evidence="3">50S ribosome-binding GTPase</fullName>
    </submittedName>
</protein>